<evidence type="ECO:0000256" key="1">
    <source>
        <dbReference type="ARBA" id="ARBA00022737"/>
    </source>
</evidence>
<accession>A0ABY7FVT5</accession>
<dbReference type="InterPro" id="IPR000884">
    <property type="entry name" value="TSP1_rpt"/>
</dbReference>
<sequence length="208" mass="23054">MESALYCQIHVKEIALSREAGRTGKAGEYVAVTTSATGREHVTILHLKITAPFVKDSRTNLKAVFEEVMTSVRCTAVGLCGWTPQIALPHAELLTKHNPVLVPILRHTMAEKTVSGHLNGMLNALMFFVLFELDGGWSYWTEWTQCSVTCDGQGTQSRNRSCDNPHPLFGGAKCQGDEYAMRDCRSPDKCASRLVKANAMSKLFRTNY</sequence>
<reference evidence="3" key="1">
    <citation type="submission" date="2022-11" db="EMBL/GenBank/DDBJ databases">
        <title>Centuries of genome instability and evolution in soft-shell clam transmissible cancer (bioRxiv).</title>
        <authorList>
            <person name="Hart S.F.M."/>
            <person name="Yonemitsu M.A."/>
            <person name="Giersch R.M."/>
            <person name="Beal B.F."/>
            <person name="Arriagada G."/>
            <person name="Davis B.W."/>
            <person name="Ostrander E.A."/>
            <person name="Goff S.P."/>
            <person name="Metzger M.J."/>
        </authorList>
    </citation>
    <scope>NUCLEOTIDE SEQUENCE</scope>
    <source>
        <strain evidence="3">MELC-2E11</strain>
        <tissue evidence="3">Siphon/mantle</tissue>
    </source>
</reference>
<dbReference type="Proteomes" id="UP001164746">
    <property type="component" value="Chromosome 14"/>
</dbReference>
<organism evidence="3 4">
    <name type="scientific">Mya arenaria</name>
    <name type="common">Soft-shell clam</name>
    <dbReference type="NCBI Taxonomy" id="6604"/>
    <lineage>
        <taxon>Eukaryota</taxon>
        <taxon>Metazoa</taxon>
        <taxon>Spiralia</taxon>
        <taxon>Lophotrochozoa</taxon>
        <taxon>Mollusca</taxon>
        <taxon>Bivalvia</taxon>
        <taxon>Autobranchia</taxon>
        <taxon>Heteroconchia</taxon>
        <taxon>Euheterodonta</taxon>
        <taxon>Imparidentia</taxon>
        <taxon>Neoheterodontei</taxon>
        <taxon>Myida</taxon>
        <taxon>Myoidea</taxon>
        <taxon>Myidae</taxon>
        <taxon>Mya</taxon>
    </lineage>
</organism>
<dbReference type="InterPro" id="IPR052065">
    <property type="entry name" value="Compl_asym_regulator"/>
</dbReference>
<dbReference type="EMBL" id="CP111025">
    <property type="protein sequence ID" value="WAR26343.1"/>
    <property type="molecule type" value="Genomic_DNA"/>
</dbReference>
<dbReference type="Gene3D" id="2.20.100.10">
    <property type="entry name" value="Thrombospondin type-1 (TSP1) repeat"/>
    <property type="match status" value="1"/>
</dbReference>
<dbReference type="Pfam" id="PF00090">
    <property type="entry name" value="TSP_1"/>
    <property type="match status" value="1"/>
</dbReference>
<dbReference type="PROSITE" id="PS50092">
    <property type="entry name" value="TSP1"/>
    <property type="match status" value="1"/>
</dbReference>
<dbReference type="SUPFAM" id="SSF82895">
    <property type="entry name" value="TSP-1 type 1 repeat"/>
    <property type="match status" value="1"/>
</dbReference>
<proteinExistence type="predicted"/>
<dbReference type="InterPro" id="IPR036383">
    <property type="entry name" value="TSP1_rpt_sf"/>
</dbReference>
<evidence type="ECO:0000256" key="2">
    <source>
        <dbReference type="ARBA" id="ARBA00023157"/>
    </source>
</evidence>
<name>A0ABY7FVT5_MYAAR</name>
<dbReference type="SMART" id="SM00209">
    <property type="entry name" value="TSP1"/>
    <property type="match status" value="1"/>
</dbReference>
<keyword evidence="1" id="KW-0677">Repeat</keyword>
<evidence type="ECO:0000313" key="3">
    <source>
        <dbReference type="EMBL" id="WAR26343.1"/>
    </source>
</evidence>
<keyword evidence="2" id="KW-1015">Disulfide bond</keyword>
<dbReference type="PANTHER" id="PTHR22906:SF21">
    <property type="entry name" value="SEMA DOMAIN-CONTAINING PROTEIN"/>
    <property type="match status" value="1"/>
</dbReference>
<evidence type="ECO:0000313" key="4">
    <source>
        <dbReference type="Proteomes" id="UP001164746"/>
    </source>
</evidence>
<protein>
    <submittedName>
        <fullName evidence="3">UNC5A-like protein</fullName>
    </submittedName>
</protein>
<keyword evidence="4" id="KW-1185">Reference proteome</keyword>
<dbReference type="PANTHER" id="PTHR22906">
    <property type="entry name" value="PROPERDIN"/>
    <property type="match status" value="1"/>
</dbReference>
<gene>
    <name evidence="3" type="ORF">MAR_012047</name>
</gene>
<dbReference type="PRINTS" id="PR01705">
    <property type="entry name" value="TSP1REPEAT"/>
</dbReference>